<dbReference type="PANTHER" id="PTHR42776:SF27">
    <property type="entry name" value="DIPEPTIDYL PEPTIDASE FAMILY MEMBER 6"/>
    <property type="match status" value="1"/>
</dbReference>
<feature type="domain" description="EF-hand" evidence="3">
    <location>
        <begin position="3"/>
        <end position="38"/>
    </location>
</feature>
<dbReference type="GO" id="GO:0005509">
    <property type="term" value="F:calcium ion binding"/>
    <property type="evidence" value="ECO:0007669"/>
    <property type="project" value="InterPro"/>
</dbReference>
<name>A0A813M2R5_POLGL</name>
<dbReference type="GO" id="GO:0006508">
    <property type="term" value="P:proteolysis"/>
    <property type="evidence" value="ECO:0007669"/>
    <property type="project" value="InterPro"/>
</dbReference>
<dbReference type="Pfam" id="PF00326">
    <property type="entry name" value="Peptidase_S9"/>
    <property type="match status" value="1"/>
</dbReference>
<dbReference type="AlphaFoldDB" id="A0A813M2R5"/>
<proteinExistence type="predicted"/>
<dbReference type="SUPFAM" id="SSF53474">
    <property type="entry name" value="alpha/beta-Hydrolases"/>
    <property type="match status" value="1"/>
</dbReference>
<dbReference type="PROSITE" id="PS50222">
    <property type="entry name" value="EF_HAND_2"/>
    <property type="match status" value="1"/>
</dbReference>
<dbReference type="EMBL" id="CAJNNW010037090">
    <property type="protein sequence ID" value="CAE8739297.1"/>
    <property type="molecule type" value="Genomic_DNA"/>
</dbReference>
<feature type="region of interest" description="Disordered" evidence="2">
    <location>
        <begin position="255"/>
        <end position="283"/>
    </location>
</feature>
<evidence type="ECO:0000313" key="5">
    <source>
        <dbReference type="Proteomes" id="UP000626109"/>
    </source>
</evidence>
<dbReference type="GO" id="GO:0004252">
    <property type="term" value="F:serine-type endopeptidase activity"/>
    <property type="evidence" value="ECO:0007669"/>
    <property type="project" value="TreeGrafter"/>
</dbReference>
<evidence type="ECO:0000313" key="4">
    <source>
        <dbReference type="EMBL" id="CAE8739297.1"/>
    </source>
</evidence>
<dbReference type="Gene3D" id="2.120.10.30">
    <property type="entry name" value="TolB, C-terminal domain"/>
    <property type="match status" value="1"/>
</dbReference>
<dbReference type="InterPro" id="IPR001375">
    <property type="entry name" value="Peptidase_S9_cat"/>
</dbReference>
<reference evidence="4" key="1">
    <citation type="submission" date="2021-02" db="EMBL/GenBank/DDBJ databases">
        <authorList>
            <person name="Dougan E. K."/>
            <person name="Rhodes N."/>
            <person name="Thang M."/>
            <person name="Chan C."/>
        </authorList>
    </citation>
    <scope>NUCLEOTIDE SEQUENCE</scope>
</reference>
<evidence type="ECO:0000259" key="3">
    <source>
        <dbReference type="PROSITE" id="PS50222"/>
    </source>
</evidence>
<accession>A0A813M2R5</accession>
<dbReference type="SUPFAM" id="SSF82171">
    <property type="entry name" value="DPP6 N-terminal domain-like"/>
    <property type="match status" value="1"/>
</dbReference>
<organism evidence="4 5">
    <name type="scientific">Polarella glacialis</name>
    <name type="common">Dinoflagellate</name>
    <dbReference type="NCBI Taxonomy" id="89957"/>
    <lineage>
        <taxon>Eukaryota</taxon>
        <taxon>Sar</taxon>
        <taxon>Alveolata</taxon>
        <taxon>Dinophyceae</taxon>
        <taxon>Suessiales</taxon>
        <taxon>Suessiaceae</taxon>
        <taxon>Polarella</taxon>
    </lineage>
</organism>
<comment type="caution">
    <text evidence="4">The sequence shown here is derived from an EMBL/GenBank/DDBJ whole genome shotgun (WGS) entry which is preliminary data.</text>
</comment>
<dbReference type="InterPro" id="IPR029058">
    <property type="entry name" value="AB_hydrolase_fold"/>
</dbReference>
<dbReference type="InterPro" id="IPR011042">
    <property type="entry name" value="6-blade_b-propeller_TolB-like"/>
</dbReference>
<keyword evidence="1" id="KW-0378">Hydrolase</keyword>
<sequence length="783" mass="86948">MSSDLQMVESMLRYFDADGDGRLLQSEFARLWSMTSAGKQLPQAQYAAACKQASVKPKDGLDRDALFRLYSAKFADLDAHFAVFQRARQLPEDGRLRTKLAKMAKASCCPERVDRIAHLQDGTCVILSHKPHLYLFEDSKLKSLGAEPEWMRASTAPELLIRGDDGKFKAVEIVRKAAKAAKASCFGDKTSSKKDEPRIKVSRSFGSFPKEWGDLEEEDDDNIWDACLCKDGLLHIAAVISEPKEKSIFLLDEYEEEGDREPAKGRKDNSDEEEEEPPLVVSQGREQKRLFVSRNGNTFEICQVPPTARLISISNDGQWCAYAVLLAEVVEEAMRGEWYICRLQEGAAPCKISEGPIGRIAEFPPRFSPSAGSVVYQANHNDTHPITRHMDLWLVKIKEGGNVSSPVKITPGSMQVNTYDWSQGREDALWLSTTDGHLLSSFILDLSTQQLQKVEPPAAFECVPSWNPCTGKCVYPVESATEFEGLWDEESACVIALPEWSQEFEDIHAEILQWAGPGGEMVSGAVYHSSTVSGDKPLIVWVHGGPTCAWPVLRGNFSNEFRFGEPNFTVIIRAGYLLFVPLYRGTLGFGDAWSMATIGHQGSQRGDLGDILSGVAHLQQNRLFGCGIGAGILGESYGGYMAIKAMSDPEGAKVFQCAASMYGYVMNREVTLLTGDFTWEDEFFLPQKRSGEWPAPVRAEDCFDSLGNVQGPLLLLHGDEDDVCPLSHSQMVYQALRQRGVPTELLIYPGQGHGFSGEKVEQDYIWRILQWFLKYLPAGKTSA</sequence>
<dbReference type="InterPro" id="IPR002048">
    <property type="entry name" value="EF_hand_dom"/>
</dbReference>
<feature type="compositionally biased region" description="Basic and acidic residues" evidence="2">
    <location>
        <begin position="260"/>
        <end position="269"/>
    </location>
</feature>
<gene>
    <name evidence="4" type="ORF">PGLA2088_LOCUS49550</name>
</gene>
<dbReference type="Proteomes" id="UP000626109">
    <property type="component" value="Unassembled WGS sequence"/>
</dbReference>
<dbReference type="PANTHER" id="PTHR42776">
    <property type="entry name" value="SERINE PEPTIDASE S9 FAMILY MEMBER"/>
    <property type="match status" value="1"/>
</dbReference>
<dbReference type="Gene3D" id="3.40.50.1820">
    <property type="entry name" value="alpha/beta hydrolase"/>
    <property type="match status" value="1"/>
</dbReference>
<evidence type="ECO:0000256" key="2">
    <source>
        <dbReference type="SAM" id="MobiDB-lite"/>
    </source>
</evidence>
<protein>
    <recommendedName>
        <fullName evidence="3">EF-hand domain-containing protein</fullName>
    </recommendedName>
</protein>
<evidence type="ECO:0000256" key="1">
    <source>
        <dbReference type="ARBA" id="ARBA00022801"/>
    </source>
</evidence>